<comment type="caution">
    <text evidence="1">The sequence shown here is derived from an EMBL/GenBank/DDBJ whole genome shotgun (WGS) entry which is preliminary data.</text>
</comment>
<organism evidence="1 2">
    <name type="scientific">Paraburkholderia steynii</name>
    <dbReference type="NCBI Taxonomy" id="1245441"/>
    <lineage>
        <taxon>Bacteria</taxon>
        <taxon>Pseudomonadati</taxon>
        <taxon>Pseudomonadota</taxon>
        <taxon>Betaproteobacteria</taxon>
        <taxon>Burkholderiales</taxon>
        <taxon>Burkholderiaceae</taxon>
        <taxon>Paraburkholderia</taxon>
    </lineage>
</organism>
<accession>A0A4R0XJ24</accession>
<gene>
    <name evidence="1" type="ORF">BZM27_21525</name>
</gene>
<name>A0A4R0XJ24_9BURK</name>
<evidence type="ECO:0000313" key="2">
    <source>
        <dbReference type="Proteomes" id="UP000294200"/>
    </source>
</evidence>
<dbReference type="Proteomes" id="UP000294200">
    <property type="component" value="Unassembled WGS sequence"/>
</dbReference>
<protein>
    <submittedName>
        <fullName evidence="1">Uncharacterized protein</fullName>
    </submittedName>
</protein>
<dbReference type="EMBL" id="MWML01000077">
    <property type="protein sequence ID" value="TCG07149.1"/>
    <property type="molecule type" value="Genomic_DNA"/>
</dbReference>
<proteinExistence type="predicted"/>
<dbReference type="AlphaFoldDB" id="A0A4R0XJ24"/>
<sequence length="76" mass="8339">MLERYMLMIHRGKLCTAEGETGGLEFRGEIKQIGAALQEAGIDTTQRIHAEGAMTTMTEEHSHALPSAGFSHSLPW</sequence>
<reference evidence="1 2" key="1">
    <citation type="submission" date="2017-02" db="EMBL/GenBank/DDBJ databases">
        <title>Paraburkholderia sophoroidis sp. nov. and Paraburkholderia steynii sp. nov. rhizobial symbionts of the fynbos legume Hypocalyptus sophoroides.</title>
        <authorList>
            <person name="Steenkamp E.T."/>
            <person name="Beukes C.W."/>
            <person name="Van Zyl E."/>
            <person name="Avontuur J."/>
            <person name="Chan W.Y."/>
            <person name="Hassen A."/>
            <person name="Palmer M."/>
            <person name="Mthombeni L."/>
            <person name="Phalane F."/>
            <person name="Sereme K."/>
            <person name="Venter S.N."/>
        </authorList>
    </citation>
    <scope>NUCLEOTIDE SEQUENCE [LARGE SCALE GENOMIC DNA]</scope>
    <source>
        <strain evidence="1 2">HC1.1ba</strain>
    </source>
</reference>
<evidence type="ECO:0000313" key="1">
    <source>
        <dbReference type="EMBL" id="TCG07149.1"/>
    </source>
</evidence>
<keyword evidence="2" id="KW-1185">Reference proteome</keyword>